<dbReference type="PRINTS" id="PR00146">
    <property type="entry name" value="DHPICSNTHASE"/>
</dbReference>
<accession>A0A4R3M079</accession>
<evidence type="ECO:0000256" key="1">
    <source>
        <dbReference type="ARBA" id="ARBA00023239"/>
    </source>
</evidence>
<dbReference type="CDD" id="cd00408">
    <property type="entry name" value="DHDPS-like"/>
    <property type="match status" value="1"/>
</dbReference>
<dbReference type="EMBL" id="SMAJ01000012">
    <property type="protein sequence ID" value="TCT04475.1"/>
    <property type="molecule type" value="Genomic_DNA"/>
</dbReference>
<keyword evidence="1 2" id="KW-0456">Lyase</keyword>
<evidence type="ECO:0000256" key="2">
    <source>
        <dbReference type="PIRNR" id="PIRNR001365"/>
    </source>
</evidence>
<gene>
    <name evidence="4" type="ORF">EDC26_11268</name>
</gene>
<protein>
    <submittedName>
        <fullName evidence="4">4-hydroxy-tetrahydrodipicolinate synthase</fullName>
    </submittedName>
</protein>
<dbReference type="AlphaFoldDB" id="A0A4R3M079"/>
<name>A0A4R3M079_9BURK</name>
<dbReference type="OrthoDB" id="199953at2"/>
<sequence length="319" mass="34576">MIAVKPVFTPRGVIPAVLLPFKSDFSIDAAAYGRHLRDLAGVPDVAALTINGHSAEVHALSFDEQKQALDLTMDAVGNTLPVICGVYTESTLQAQRLARMAQAGGAAALLAFPPNVLMFRGEDRPELFVDYYRALADATDLPIVLFQFPKWTGLQLALETLVEVCESVPTIVAIKDLCSEPALHEKQIRTLHSLTRPVNVLTTHSSWLMGSLAMGARGIISGAGSVIADLQVALFRAYEQGDKAQAAAVGERVYAAVQAFYDKPYIDWQARMKEALVMLGRLPAAYVRPPLKAIKDADRLAFWLDKAGLTRETVYAAAA</sequence>
<proteinExistence type="inferred from homology"/>
<dbReference type="SMART" id="SM01130">
    <property type="entry name" value="DHDPS"/>
    <property type="match status" value="1"/>
</dbReference>
<dbReference type="InterPro" id="IPR013785">
    <property type="entry name" value="Aldolase_TIM"/>
</dbReference>
<comment type="similarity">
    <text evidence="2">Belongs to the DapA family.</text>
</comment>
<dbReference type="Proteomes" id="UP000295525">
    <property type="component" value="Unassembled WGS sequence"/>
</dbReference>
<organism evidence="4 5">
    <name type="scientific">Paralcaligenes ureilyticus</name>
    <dbReference type="NCBI Taxonomy" id="627131"/>
    <lineage>
        <taxon>Bacteria</taxon>
        <taxon>Pseudomonadati</taxon>
        <taxon>Pseudomonadota</taxon>
        <taxon>Betaproteobacteria</taxon>
        <taxon>Burkholderiales</taxon>
        <taxon>Alcaligenaceae</taxon>
        <taxon>Paralcaligenes</taxon>
    </lineage>
</organism>
<evidence type="ECO:0000313" key="5">
    <source>
        <dbReference type="Proteomes" id="UP000295525"/>
    </source>
</evidence>
<reference evidence="4 5" key="1">
    <citation type="submission" date="2019-03" db="EMBL/GenBank/DDBJ databases">
        <title>Genomic Encyclopedia of Type Strains, Phase IV (KMG-IV): sequencing the most valuable type-strain genomes for metagenomic binning, comparative biology and taxonomic classification.</title>
        <authorList>
            <person name="Goeker M."/>
        </authorList>
    </citation>
    <scope>NUCLEOTIDE SEQUENCE [LARGE SCALE GENOMIC DNA]</scope>
    <source>
        <strain evidence="4 5">DSM 24591</strain>
    </source>
</reference>
<keyword evidence="5" id="KW-1185">Reference proteome</keyword>
<dbReference type="PANTHER" id="PTHR12128">
    <property type="entry name" value="DIHYDRODIPICOLINATE SYNTHASE"/>
    <property type="match status" value="1"/>
</dbReference>
<dbReference type="Pfam" id="PF00701">
    <property type="entry name" value="DHDPS"/>
    <property type="match status" value="1"/>
</dbReference>
<dbReference type="GO" id="GO:0008840">
    <property type="term" value="F:4-hydroxy-tetrahydrodipicolinate synthase activity"/>
    <property type="evidence" value="ECO:0007669"/>
    <property type="project" value="TreeGrafter"/>
</dbReference>
<dbReference type="InterPro" id="IPR002220">
    <property type="entry name" value="DapA-like"/>
</dbReference>
<dbReference type="PANTHER" id="PTHR12128:SF72">
    <property type="entry name" value="DIHYDRODIPICOLINATE SYNTHASE"/>
    <property type="match status" value="1"/>
</dbReference>
<dbReference type="PIRSF" id="PIRSF001365">
    <property type="entry name" value="DHDPS"/>
    <property type="match status" value="1"/>
</dbReference>
<feature type="binding site" evidence="3">
    <location>
        <position position="220"/>
    </location>
    <ligand>
        <name>pyruvate</name>
        <dbReference type="ChEBI" id="CHEBI:15361"/>
    </ligand>
</feature>
<comment type="caution">
    <text evidence="4">The sequence shown here is derived from an EMBL/GenBank/DDBJ whole genome shotgun (WGS) entry which is preliminary data.</text>
</comment>
<dbReference type="RefSeq" id="WP_132583866.1">
    <property type="nucleotide sequence ID" value="NZ_SMAJ01000012.1"/>
</dbReference>
<dbReference type="Gene3D" id="3.20.20.70">
    <property type="entry name" value="Aldolase class I"/>
    <property type="match status" value="1"/>
</dbReference>
<evidence type="ECO:0000256" key="3">
    <source>
        <dbReference type="PIRSR" id="PIRSR001365-2"/>
    </source>
</evidence>
<evidence type="ECO:0000313" key="4">
    <source>
        <dbReference type="EMBL" id="TCT04475.1"/>
    </source>
</evidence>
<dbReference type="SUPFAM" id="SSF51569">
    <property type="entry name" value="Aldolase"/>
    <property type="match status" value="1"/>
</dbReference>